<dbReference type="GO" id="GO:0019901">
    <property type="term" value="F:protein kinase binding"/>
    <property type="evidence" value="ECO:0007669"/>
    <property type="project" value="TreeGrafter"/>
</dbReference>
<dbReference type="AlphaFoldDB" id="A0AAN5DHJ3"/>
<name>A0AAN5DHJ3_9BILA</name>
<dbReference type="GO" id="GO:0016208">
    <property type="term" value="F:AMP binding"/>
    <property type="evidence" value="ECO:0007669"/>
    <property type="project" value="TreeGrafter"/>
</dbReference>
<dbReference type="PANTHER" id="PTHR13780">
    <property type="entry name" value="AMP-ACTIVATED PROTEIN KINASE, GAMMA REGULATORY SUBUNIT"/>
    <property type="match status" value="1"/>
</dbReference>
<evidence type="ECO:0000256" key="6">
    <source>
        <dbReference type="SAM" id="MobiDB-lite"/>
    </source>
</evidence>
<evidence type="ECO:0000256" key="4">
    <source>
        <dbReference type="ARBA" id="ARBA00025878"/>
    </source>
</evidence>
<keyword evidence="3 5" id="KW-0129">CBS domain</keyword>
<evidence type="ECO:0000259" key="7">
    <source>
        <dbReference type="PROSITE" id="PS51371"/>
    </source>
</evidence>
<evidence type="ECO:0000256" key="2">
    <source>
        <dbReference type="ARBA" id="ARBA00022737"/>
    </source>
</evidence>
<gene>
    <name evidence="8" type="ORF">PMAYCL1PPCAC_32897</name>
</gene>
<feature type="region of interest" description="Disordered" evidence="6">
    <location>
        <begin position="437"/>
        <end position="460"/>
    </location>
</feature>
<dbReference type="PANTHER" id="PTHR13780:SF99">
    <property type="entry name" value="CBS DOMAIN-CONTAINING PROTEIN"/>
    <property type="match status" value="1"/>
</dbReference>
<feature type="non-terminal residue" evidence="8">
    <location>
        <position position="1"/>
    </location>
</feature>
<dbReference type="InterPro" id="IPR046342">
    <property type="entry name" value="CBS_dom_sf"/>
</dbReference>
<sequence length="460" mass="52300">RRSTSVPPQMATKGLRRNKAILSELGDEATTQFIVAKRALPKNGLKDSPNVHFCDVSLPRETGPGPAIEQADSEEAEEKNVIFKTVASIPIEDSEMVYCHLLQLNTCYQAMAKNNKTIVFTDDMNIRKAFYALIYNSARTGLVLDSKTYCISGVLSATDFIMVLMKLWKFREAITNITGRILTEEDEKRTDITAMPIRAWKELLHKDGKLKRFQTIDVEDSLYSAAERLASSRIHRLPVMDSNSGDCMFIITHRRLLHFIWQHAALLPKPEFLRERVRDLGVGTWSNIKYILHETPLMDALDMLINEGISGVPVVRDDDGLEVINVYTRFDAISVAFSGDKENLSINVGEAIGQRRRLTGHVDSVVTVPQDINMWCLLETFVERNVYRVFAVDDVNKLRVSEKNGARSKENPLKKLLFFSIFECGCHIENSKQNNIENKQQTTTSNNNNNNIENKHRKCY</sequence>
<evidence type="ECO:0000256" key="1">
    <source>
        <dbReference type="ARBA" id="ARBA00006750"/>
    </source>
</evidence>
<evidence type="ECO:0000256" key="3">
    <source>
        <dbReference type="ARBA" id="ARBA00023122"/>
    </source>
</evidence>
<comment type="similarity">
    <text evidence="1">Belongs to the 5'-AMP-activated protein kinase gamma subunit family.</text>
</comment>
<evidence type="ECO:0000313" key="9">
    <source>
        <dbReference type="Proteomes" id="UP001328107"/>
    </source>
</evidence>
<dbReference type="GO" id="GO:0031588">
    <property type="term" value="C:nucleotide-activated protein kinase complex"/>
    <property type="evidence" value="ECO:0007669"/>
    <property type="project" value="TreeGrafter"/>
</dbReference>
<comment type="caution">
    <text evidence="8">The sequence shown here is derived from an EMBL/GenBank/DDBJ whole genome shotgun (WGS) entry which is preliminary data.</text>
</comment>
<keyword evidence="9" id="KW-1185">Reference proteome</keyword>
<dbReference type="SMART" id="SM00116">
    <property type="entry name" value="CBS"/>
    <property type="match status" value="2"/>
</dbReference>
<dbReference type="InterPro" id="IPR000644">
    <property type="entry name" value="CBS_dom"/>
</dbReference>
<feature type="domain" description="CBS" evidence="7">
    <location>
        <begin position="284"/>
        <end position="342"/>
    </location>
</feature>
<evidence type="ECO:0000313" key="8">
    <source>
        <dbReference type="EMBL" id="GMR62702.1"/>
    </source>
</evidence>
<dbReference type="PROSITE" id="PS51371">
    <property type="entry name" value="CBS"/>
    <property type="match status" value="2"/>
</dbReference>
<dbReference type="EMBL" id="BTRK01000006">
    <property type="protein sequence ID" value="GMR62702.1"/>
    <property type="molecule type" value="Genomic_DNA"/>
</dbReference>
<protein>
    <recommendedName>
        <fullName evidence="7">CBS domain-containing protein</fullName>
    </recommendedName>
</protein>
<dbReference type="GO" id="GO:0005634">
    <property type="term" value="C:nucleus"/>
    <property type="evidence" value="ECO:0007669"/>
    <property type="project" value="TreeGrafter"/>
</dbReference>
<dbReference type="GO" id="GO:0019887">
    <property type="term" value="F:protein kinase regulator activity"/>
    <property type="evidence" value="ECO:0007669"/>
    <property type="project" value="TreeGrafter"/>
</dbReference>
<feature type="domain" description="CBS" evidence="7">
    <location>
        <begin position="209"/>
        <end position="266"/>
    </location>
</feature>
<evidence type="ECO:0000256" key="5">
    <source>
        <dbReference type="PROSITE-ProRule" id="PRU00703"/>
    </source>
</evidence>
<dbReference type="GO" id="GO:0005737">
    <property type="term" value="C:cytoplasm"/>
    <property type="evidence" value="ECO:0007669"/>
    <property type="project" value="TreeGrafter"/>
</dbReference>
<dbReference type="Proteomes" id="UP001328107">
    <property type="component" value="Unassembled WGS sequence"/>
</dbReference>
<reference evidence="9" key="1">
    <citation type="submission" date="2022-10" db="EMBL/GenBank/DDBJ databases">
        <title>Genome assembly of Pristionchus species.</title>
        <authorList>
            <person name="Yoshida K."/>
            <person name="Sommer R.J."/>
        </authorList>
    </citation>
    <scope>NUCLEOTIDE SEQUENCE [LARGE SCALE GENOMIC DNA]</scope>
    <source>
        <strain evidence="9">RS5460</strain>
    </source>
</reference>
<dbReference type="SUPFAM" id="SSF54631">
    <property type="entry name" value="CBS-domain pair"/>
    <property type="match status" value="2"/>
</dbReference>
<proteinExistence type="inferred from homology"/>
<dbReference type="Pfam" id="PF00571">
    <property type="entry name" value="CBS"/>
    <property type="match status" value="2"/>
</dbReference>
<dbReference type="Gene3D" id="3.10.580.10">
    <property type="entry name" value="CBS-domain"/>
    <property type="match status" value="2"/>
</dbReference>
<keyword evidence="2" id="KW-0677">Repeat</keyword>
<organism evidence="8 9">
    <name type="scientific">Pristionchus mayeri</name>
    <dbReference type="NCBI Taxonomy" id="1317129"/>
    <lineage>
        <taxon>Eukaryota</taxon>
        <taxon>Metazoa</taxon>
        <taxon>Ecdysozoa</taxon>
        <taxon>Nematoda</taxon>
        <taxon>Chromadorea</taxon>
        <taxon>Rhabditida</taxon>
        <taxon>Rhabditina</taxon>
        <taxon>Diplogasteromorpha</taxon>
        <taxon>Diplogasteroidea</taxon>
        <taxon>Neodiplogasteridae</taxon>
        <taxon>Pristionchus</taxon>
    </lineage>
</organism>
<dbReference type="InterPro" id="IPR050511">
    <property type="entry name" value="AMPK_gamma/SDS23_families"/>
</dbReference>
<accession>A0AAN5DHJ3</accession>
<comment type="subunit">
    <text evidence="4">AMPK is a heterotrimer of an alpha catalytic subunit (PRKAA1 or PRKAA2), a beta (PRKAB1 or PRKAB2) and a gamma non-catalytic subunits (PRKAG1, PRKAG2 or PRKAG3). Interacts with FNIP1 and FNIP2.</text>
</comment>